<organism evidence="1 2">
    <name type="scientific">Aliidongia dinghuensis</name>
    <dbReference type="NCBI Taxonomy" id="1867774"/>
    <lineage>
        <taxon>Bacteria</taxon>
        <taxon>Pseudomonadati</taxon>
        <taxon>Pseudomonadota</taxon>
        <taxon>Alphaproteobacteria</taxon>
        <taxon>Rhodospirillales</taxon>
        <taxon>Dongiaceae</taxon>
        <taxon>Aliidongia</taxon>
    </lineage>
</organism>
<comment type="caution">
    <text evidence="1">The sequence shown here is derived from an EMBL/GenBank/DDBJ whole genome shotgun (WGS) entry which is preliminary data.</text>
</comment>
<name>A0A8J3E3D2_9PROT</name>
<keyword evidence="2" id="KW-1185">Reference proteome</keyword>
<dbReference type="AlphaFoldDB" id="A0A8J3E3D2"/>
<reference evidence="1" key="2">
    <citation type="submission" date="2020-09" db="EMBL/GenBank/DDBJ databases">
        <authorList>
            <person name="Sun Q."/>
            <person name="Zhou Y."/>
        </authorList>
    </citation>
    <scope>NUCLEOTIDE SEQUENCE</scope>
    <source>
        <strain evidence="1">CGMCC 1.15725</strain>
    </source>
</reference>
<evidence type="ECO:0000313" key="1">
    <source>
        <dbReference type="EMBL" id="GGF18091.1"/>
    </source>
</evidence>
<proteinExistence type="predicted"/>
<evidence type="ECO:0000313" key="2">
    <source>
        <dbReference type="Proteomes" id="UP000646365"/>
    </source>
</evidence>
<accession>A0A8J3E3D2</accession>
<protein>
    <submittedName>
        <fullName evidence="1">Uncharacterized protein</fullName>
    </submittedName>
</protein>
<gene>
    <name evidence="1" type="ORF">GCM10011611_24920</name>
</gene>
<dbReference type="Proteomes" id="UP000646365">
    <property type="component" value="Unassembled WGS sequence"/>
</dbReference>
<dbReference type="EMBL" id="BMJQ01000006">
    <property type="protein sequence ID" value="GGF18091.1"/>
    <property type="molecule type" value="Genomic_DNA"/>
</dbReference>
<reference evidence="1" key="1">
    <citation type="journal article" date="2014" name="Int. J. Syst. Evol. Microbiol.">
        <title>Complete genome sequence of Corynebacterium casei LMG S-19264T (=DSM 44701T), isolated from a smear-ripened cheese.</title>
        <authorList>
            <consortium name="US DOE Joint Genome Institute (JGI-PGF)"/>
            <person name="Walter F."/>
            <person name="Albersmeier A."/>
            <person name="Kalinowski J."/>
            <person name="Ruckert C."/>
        </authorList>
    </citation>
    <scope>NUCLEOTIDE SEQUENCE</scope>
    <source>
        <strain evidence="1">CGMCC 1.15725</strain>
    </source>
</reference>
<sequence length="135" mass="15127">MFAFGKNRRFSFDGLTEDINVYGKVHIIATDRELIALAICKDFCDKARAVPAISLDVDLVLVLSMGRPNTMTAHRDVADDMKVRFGTRTVIVQQSYPRAPLEPAGYVFKALKDPRSAQLDALAECADFTTFRREL</sequence>